<evidence type="ECO:0000256" key="6">
    <source>
        <dbReference type="ARBA" id="ARBA00022737"/>
    </source>
</evidence>
<keyword evidence="11" id="KW-1185">Reference proteome</keyword>
<dbReference type="NCBIfam" id="TIGR01135">
    <property type="entry name" value="glmS"/>
    <property type="match status" value="1"/>
</dbReference>
<evidence type="ECO:0000256" key="3">
    <source>
        <dbReference type="ARBA" id="ARBA00016090"/>
    </source>
</evidence>
<evidence type="ECO:0000259" key="8">
    <source>
        <dbReference type="PROSITE" id="PS51278"/>
    </source>
</evidence>
<dbReference type="SUPFAM" id="SSF56235">
    <property type="entry name" value="N-terminal nucleophile aminohydrolases (Ntn hydrolases)"/>
    <property type="match status" value="1"/>
</dbReference>
<feature type="domain" description="Glutamine amidotransferase type-2" evidence="8">
    <location>
        <begin position="2"/>
        <end position="221"/>
    </location>
</feature>
<reference evidence="11" key="1">
    <citation type="journal article" date="2019" name="Int. J. Syst. Evol. Microbiol.">
        <title>The Global Catalogue of Microorganisms (GCM) 10K type strain sequencing project: providing services to taxonomists for standard genome sequencing and annotation.</title>
        <authorList>
            <consortium name="The Broad Institute Genomics Platform"/>
            <consortium name="The Broad Institute Genome Sequencing Center for Infectious Disease"/>
            <person name="Wu L."/>
            <person name="Ma J."/>
        </authorList>
    </citation>
    <scope>NUCLEOTIDE SEQUENCE [LARGE SCALE GENOMIC DNA]</scope>
    <source>
        <strain evidence="11">JCM 17021</strain>
    </source>
</reference>
<dbReference type="Gene3D" id="3.40.50.10490">
    <property type="entry name" value="Glucose-6-phosphate isomerase like protein, domain 1"/>
    <property type="match status" value="2"/>
</dbReference>
<organism evidence="10 11">
    <name type="scientific">Leifsonia kafniensis</name>
    <dbReference type="NCBI Taxonomy" id="475957"/>
    <lineage>
        <taxon>Bacteria</taxon>
        <taxon>Bacillati</taxon>
        <taxon>Actinomycetota</taxon>
        <taxon>Actinomycetes</taxon>
        <taxon>Micrococcales</taxon>
        <taxon>Microbacteriaceae</taxon>
        <taxon>Leifsonia</taxon>
    </lineage>
</organism>
<comment type="caution">
    <text evidence="10">The sequence shown here is derived from an EMBL/GenBank/DDBJ whole genome shotgun (WGS) entry which is preliminary data.</text>
</comment>
<keyword evidence="4" id="KW-0032">Aminotransferase</keyword>
<dbReference type="InterPro" id="IPR017932">
    <property type="entry name" value="GATase_2_dom"/>
</dbReference>
<dbReference type="PROSITE" id="PS51278">
    <property type="entry name" value="GATASE_TYPE_2"/>
    <property type="match status" value="1"/>
</dbReference>
<feature type="domain" description="SIS" evidence="9">
    <location>
        <begin position="454"/>
        <end position="584"/>
    </location>
</feature>
<evidence type="ECO:0000256" key="5">
    <source>
        <dbReference type="ARBA" id="ARBA00022679"/>
    </source>
</evidence>
<evidence type="ECO:0000256" key="2">
    <source>
        <dbReference type="ARBA" id="ARBA00012916"/>
    </source>
</evidence>
<dbReference type="InterPro" id="IPR005855">
    <property type="entry name" value="GFAT"/>
</dbReference>
<evidence type="ECO:0000256" key="7">
    <source>
        <dbReference type="ARBA" id="ARBA00022962"/>
    </source>
</evidence>
<dbReference type="PANTHER" id="PTHR10937:SF0">
    <property type="entry name" value="GLUTAMINE--FRUCTOSE-6-PHOSPHATE TRANSAMINASE (ISOMERIZING)"/>
    <property type="match status" value="1"/>
</dbReference>
<keyword evidence="5" id="KW-0808">Transferase</keyword>
<dbReference type="Pfam" id="PF13522">
    <property type="entry name" value="GATase_6"/>
    <property type="match status" value="1"/>
</dbReference>
<accession>A0ABP7L1W5</accession>
<evidence type="ECO:0000256" key="4">
    <source>
        <dbReference type="ARBA" id="ARBA00022576"/>
    </source>
</evidence>
<dbReference type="NCBIfam" id="NF001484">
    <property type="entry name" value="PRK00331.1"/>
    <property type="match status" value="1"/>
</dbReference>
<dbReference type="InterPro" id="IPR001347">
    <property type="entry name" value="SIS_dom"/>
</dbReference>
<dbReference type="InterPro" id="IPR047084">
    <property type="entry name" value="GFAT_N"/>
</dbReference>
<dbReference type="Gene3D" id="3.60.20.10">
    <property type="entry name" value="Glutamine Phosphoribosylpyrophosphate, subunit 1, domain 1"/>
    <property type="match status" value="1"/>
</dbReference>
<dbReference type="EMBL" id="BAABCN010000015">
    <property type="protein sequence ID" value="GAA3891185.1"/>
    <property type="molecule type" value="Genomic_DNA"/>
</dbReference>
<dbReference type="EC" id="2.6.1.16" evidence="2"/>
<dbReference type="InterPro" id="IPR029055">
    <property type="entry name" value="Ntn_hydrolases_N"/>
</dbReference>
<keyword evidence="6" id="KW-0677">Repeat</keyword>
<protein>
    <recommendedName>
        <fullName evidence="3">Glutamine--fructose-6-phosphate aminotransferase [isomerizing]</fullName>
        <ecNumber evidence="2">2.6.1.16</ecNumber>
    </recommendedName>
</protein>
<evidence type="ECO:0000259" key="9">
    <source>
        <dbReference type="PROSITE" id="PS51464"/>
    </source>
</evidence>
<feature type="domain" description="SIS" evidence="9">
    <location>
        <begin position="282"/>
        <end position="420"/>
    </location>
</feature>
<dbReference type="Proteomes" id="UP001501803">
    <property type="component" value="Unassembled WGS sequence"/>
</dbReference>
<dbReference type="CDD" id="cd05008">
    <property type="entry name" value="SIS_GlmS_GlmD_1"/>
    <property type="match status" value="1"/>
</dbReference>
<dbReference type="RefSeq" id="WP_345069289.1">
    <property type="nucleotide sequence ID" value="NZ_BAABCN010000015.1"/>
</dbReference>
<keyword evidence="7" id="KW-0315">Glutamine amidotransferase</keyword>
<dbReference type="Pfam" id="PF01380">
    <property type="entry name" value="SIS"/>
    <property type="match status" value="2"/>
</dbReference>
<dbReference type="InterPro" id="IPR035466">
    <property type="entry name" value="GlmS/AgaS_SIS"/>
</dbReference>
<evidence type="ECO:0000313" key="11">
    <source>
        <dbReference type="Proteomes" id="UP001501803"/>
    </source>
</evidence>
<name>A0ABP7L1W5_9MICO</name>
<dbReference type="PROSITE" id="PS51464">
    <property type="entry name" value="SIS"/>
    <property type="match status" value="2"/>
</dbReference>
<dbReference type="InterPro" id="IPR035490">
    <property type="entry name" value="GlmS/FrlB_SIS"/>
</dbReference>
<dbReference type="SUPFAM" id="SSF53697">
    <property type="entry name" value="SIS domain"/>
    <property type="match status" value="1"/>
</dbReference>
<dbReference type="CDD" id="cd00714">
    <property type="entry name" value="GFAT"/>
    <property type="match status" value="1"/>
</dbReference>
<proteinExistence type="predicted"/>
<comment type="catalytic activity">
    <reaction evidence="1">
        <text>D-fructose 6-phosphate + L-glutamine = D-glucosamine 6-phosphate + L-glutamate</text>
        <dbReference type="Rhea" id="RHEA:13237"/>
        <dbReference type="ChEBI" id="CHEBI:29985"/>
        <dbReference type="ChEBI" id="CHEBI:58359"/>
        <dbReference type="ChEBI" id="CHEBI:58725"/>
        <dbReference type="ChEBI" id="CHEBI:61527"/>
        <dbReference type="EC" id="2.6.1.16"/>
    </reaction>
</comment>
<sequence length="594" mass="62302">MCGIIACRGTTGAADYLMAGLKRLEYRGYDSAGIAVTAQDGSTAVFRTTNRVDSLQTLTNSWEGPELGDAGIGHTRWATHGGVSVANAHPHQDCNQRLSVVHNGIIENADVLRKELSRTGHGFASEVDSEVIGHLLEEAMAHSGDLRQAVDQSVHRLTGSWAFVALDTVTGRVVASAHRSPLLVAQSTEGSFFASDISALTDWVDEFRILGDGDTVELADELIWLHAGVRSPAPDPVSCPPRRQGIQPTDRVDHMAREIDEQPDAAARILDTIGDDIANGALWRSLELAPFERLRLLACGTSLNAGLVIGGAVSRFGGLAHNIVVASEAAGTIVEPGTLTIAISQSGETADVLRAVEEGPRDRPMLALVNNLHSTLARNVDAVLGCSAGAEIGVAATKTFVCQVLVGTGLILSALVEFGRLSSGDAAHLVGELRSLPDRLATATLAARAAIPGIVDEVRHASGFIFLGRGAAVPYAMEGALKLKELTYRWAEAYPAGELKHGPLALVEDGTPVIVVDNGDPRLAGNIAEVLARGGRVVTIGRAGSVVDIPLGTLSPCGPLEAVVPLQLLAFTLAAELGFDVDKPRNLAKSVTVD</sequence>
<evidence type="ECO:0000313" key="10">
    <source>
        <dbReference type="EMBL" id="GAA3891185.1"/>
    </source>
</evidence>
<dbReference type="InterPro" id="IPR046348">
    <property type="entry name" value="SIS_dom_sf"/>
</dbReference>
<evidence type="ECO:0000256" key="1">
    <source>
        <dbReference type="ARBA" id="ARBA00001031"/>
    </source>
</evidence>
<dbReference type="CDD" id="cd05009">
    <property type="entry name" value="SIS_GlmS_GlmD_2"/>
    <property type="match status" value="1"/>
</dbReference>
<gene>
    <name evidence="10" type="primary">glmS_2</name>
    <name evidence="10" type="ORF">GCM10022381_36380</name>
</gene>
<dbReference type="PANTHER" id="PTHR10937">
    <property type="entry name" value="GLUCOSAMINE--FRUCTOSE-6-PHOSPHATE AMINOTRANSFERASE, ISOMERIZING"/>
    <property type="match status" value="1"/>
</dbReference>